<sequence length="347" mass="37958">MTHPTPADIRAFQAENPRLRARDAADQLNISEAELVAARVGRGVTRIEAHPDRVIPAAEKLGEVMALTRVAACVHEKVGAYGNYHPGPHAAMTLTENIDLRIFPSHWVHAFAVETEAEQGPRRALQIFDAAGDAVHKIHLRETSNQDAWAGIVADLAVADQSEGQTVAPRKPVEAAKSAPEKLDILRAEWARLTDTHQFLRLCSKLKMNRLGAYRIAGAPFVRQLAPKAVDDMLHAVRDAGIEVMIFVGNRGCIQIHSGPIHKLHPMGPWQNVMDPGFNLHLRLDKVAEVWAVEKPTQRGPAVSVEAFDAEGGLIFQVFGLGKEGRDSRAHWGRIVTGLSALEEVPA</sequence>
<protein>
    <submittedName>
        <fullName evidence="2">Hemin-degrading factor</fullName>
    </submittedName>
</protein>
<dbReference type="Gene3D" id="3.40.1570.10">
    <property type="entry name" value="HemS/ChuS/ChuX like domains"/>
    <property type="match status" value="2"/>
</dbReference>
<dbReference type="EMBL" id="JBHSWG010000001">
    <property type="protein sequence ID" value="MFC6759425.1"/>
    <property type="molecule type" value="Genomic_DNA"/>
</dbReference>
<organism evidence="2 3">
    <name type="scientific">Sulfitobacter porphyrae</name>
    <dbReference type="NCBI Taxonomy" id="1246864"/>
    <lineage>
        <taxon>Bacteria</taxon>
        <taxon>Pseudomonadati</taxon>
        <taxon>Pseudomonadota</taxon>
        <taxon>Alphaproteobacteria</taxon>
        <taxon>Rhodobacterales</taxon>
        <taxon>Roseobacteraceae</taxon>
        <taxon>Sulfitobacter</taxon>
    </lineage>
</organism>
<dbReference type="Pfam" id="PF05171">
    <property type="entry name" value="HemS"/>
    <property type="match status" value="2"/>
</dbReference>
<dbReference type="CDD" id="cd16830">
    <property type="entry name" value="HemS-like_N"/>
    <property type="match status" value="1"/>
</dbReference>
<proteinExistence type="predicted"/>
<comment type="caution">
    <text evidence="2">The sequence shown here is derived from an EMBL/GenBank/DDBJ whole genome shotgun (WGS) entry which is preliminary data.</text>
</comment>
<dbReference type="SUPFAM" id="SSF144064">
    <property type="entry name" value="Heme iron utilization protein-like"/>
    <property type="match status" value="1"/>
</dbReference>
<gene>
    <name evidence="2" type="ORF">ACFQFQ_07830</name>
</gene>
<evidence type="ECO:0000313" key="3">
    <source>
        <dbReference type="Proteomes" id="UP001596353"/>
    </source>
</evidence>
<feature type="domain" description="Haemin-degrading HemS/ChuX" evidence="1">
    <location>
        <begin position="29"/>
        <end position="156"/>
    </location>
</feature>
<evidence type="ECO:0000313" key="2">
    <source>
        <dbReference type="EMBL" id="MFC6759425.1"/>
    </source>
</evidence>
<dbReference type="CDD" id="cd16831">
    <property type="entry name" value="HemS-like_C"/>
    <property type="match status" value="1"/>
</dbReference>
<evidence type="ECO:0000259" key="1">
    <source>
        <dbReference type="Pfam" id="PF05171"/>
    </source>
</evidence>
<dbReference type="InterPro" id="IPR053733">
    <property type="entry name" value="Heme_Transport_Util_sf"/>
</dbReference>
<dbReference type="InterPro" id="IPR007845">
    <property type="entry name" value="HemS/ChuX_dom"/>
</dbReference>
<keyword evidence="3" id="KW-1185">Reference proteome</keyword>
<dbReference type="Proteomes" id="UP001596353">
    <property type="component" value="Unassembled WGS sequence"/>
</dbReference>
<feature type="domain" description="Haemin-degrading HemS/ChuX" evidence="1">
    <location>
        <begin position="207"/>
        <end position="338"/>
    </location>
</feature>
<name>A0ABW2B171_9RHOB</name>
<reference evidence="3" key="1">
    <citation type="journal article" date="2019" name="Int. J. Syst. Evol. Microbiol.">
        <title>The Global Catalogue of Microorganisms (GCM) 10K type strain sequencing project: providing services to taxonomists for standard genome sequencing and annotation.</title>
        <authorList>
            <consortium name="The Broad Institute Genomics Platform"/>
            <consortium name="The Broad Institute Genome Sequencing Center for Infectious Disease"/>
            <person name="Wu L."/>
            <person name="Ma J."/>
        </authorList>
    </citation>
    <scope>NUCLEOTIDE SEQUENCE [LARGE SCALE GENOMIC DNA]</scope>
    <source>
        <strain evidence="3">CCUG 66188</strain>
    </source>
</reference>
<accession>A0ABW2B171</accession>